<dbReference type="Pfam" id="PF03435">
    <property type="entry name" value="Sacchrp_dh_NADP"/>
    <property type="match status" value="1"/>
</dbReference>
<dbReference type="GO" id="GO:0005886">
    <property type="term" value="C:plasma membrane"/>
    <property type="evidence" value="ECO:0007669"/>
    <property type="project" value="TreeGrafter"/>
</dbReference>
<organism evidence="3 4">
    <name type="scientific">Lineolata rhizophorae</name>
    <dbReference type="NCBI Taxonomy" id="578093"/>
    <lineage>
        <taxon>Eukaryota</taxon>
        <taxon>Fungi</taxon>
        <taxon>Dikarya</taxon>
        <taxon>Ascomycota</taxon>
        <taxon>Pezizomycotina</taxon>
        <taxon>Dothideomycetes</taxon>
        <taxon>Dothideomycetes incertae sedis</taxon>
        <taxon>Lineolatales</taxon>
        <taxon>Lineolataceae</taxon>
        <taxon>Lineolata</taxon>
    </lineage>
</organism>
<dbReference type="PANTHER" id="PTHR12286:SF5">
    <property type="entry name" value="SACCHAROPINE DEHYDROGENASE-LIKE OXIDOREDUCTASE"/>
    <property type="match status" value="1"/>
</dbReference>
<dbReference type="InterPro" id="IPR036291">
    <property type="entry name" value="NAD(P)-bd_dom_sf"/>
</dbReference>
<sequence>MAAAGDRKYDIVCVGATGYTGRLTAEYITRYLPTDIKWAVAGRNHQKLLDLVRHLKSFEVDRPNPAVEVINFEDDASLAELAGKSRLSIAVAGPYAQCGSGVFKACAENGTHYVDCNGETPWLRDMIAKYDSTAKQTGSIMLPSSGIASTPAALLTHLLVHYTLTAHSLPTSSVLLSVRALRGQPSGGTVATILDLMSRYGVVELTAASATFALAPRKPSKRRTGAAPGALNAAGFARVRGLWGAGEGGPADEEAVLIKAKGEDHDKAVVERAWGIYAEAAESQAPGGTGQFASYGENFAFAMRAHVPSVGSALVQFWGYVAFILALLLPPVRWAVGKYWFAPGEGLDEKGREGNLVEYVAMAHADRTGEMEDAGKEKTTRGRMRFNGDVYWLTGLFLAEAAMIVLRERDTDAHRIGGGVLTPAFLGERFAERLKKAGVEIEVEDVE</sequence>
<evidence type="ECO:0000256" key="1">
    <source>
        <dbReference type="ARBA" id="ARBA00038048"/>
    </source>
</evidence>
<evidence type="ECO:0000313" key="4">
    <source>
        <dbReference type="Proteomes" id="UP000799766"/>
    </source>
</evidence>
<name>A0A6A6P211_9PEZI</name>
<protein>
    <submittedName>
        <fullName evidence="3">Saccharopine dehydrogenase-domain-containing protein</fullName>
    </submittedName>
</protein>
<dbReference type="Proteomes" id="UP000799766">
    <property type="component" value="Unassembled WGS sequence"/>
</dbReference>
<dbReference type="PANTHER" id="PTHR12286">
    <property type="entry name" value="SACCHAROPINE DEHYDROGENASE-LIKE OXIDOREDUCTASE"/>
    <property type="match status" value="1"/>
</dbReference>
<dbReference type="OrthoDB" id="10268090at2759"/>
<dbReference type="Gene3D" id="3.40.50.720">
    <property type="entry name" value="NAD(P)-binding Rossmann-like Domain"/>
    <property type="match status" value="1"/>
</dbReference>
<comment type="similarity">
    <text evidence="1">Belongs to the saccharopine dehydrogenase family.</text>
</comment>
<evidence type="ECO:0000259" key="2">
    <source>
        <dbReference type="Pfam" id="PF03435"/>
    </source>
</evidence>
<keyword evidence="4" id="KW-1185">Reference proteome</keyword>
<dbReference type="AlphaFoldDB" id="A0A6A6P211"/>
<dbReference type="EMBL" id="MU001679">
    <property type="protein sequence ID" value="KAF2457996.1"/>
    <property type="molecule type" value="Genomic_DNA"/>
</dbReference>
<dbReference type="InterPro" id="IPR051276">
    <property type="entry name" value="Saccharopine_DH-like_oxidrdct"/>
</dbReference>
<dbReference type="GO" id="GO:0005811">
    <property type="term" value="C:lipid droplet"/>
    <property type="evidence" value="ECO:0007669"/>
    <property type="project" value="TreeGrafter"/>
</dbReference>
<dbReference type="GO" id="GO:0009247">
    <property type="term" value="P:glycolipid biosynthetic process"/>
    <property type="evidence" value="ECO:0007669"/>
    <property type="project" value="TreeGrafter"/>
</dbReference>
<feature type="domain" description="Saccharopine dehydrogenase NADP binding" evidence="2">
    <location>
        <begin position="11"/>
        <end position="140"/>
    </location>
</feature>
<evidence type="ECO:0000313" key="3">
    <source>
        <dbReference type="EMBL" id="KAF2457996.1"/>
    </source>
</evidence>
<accession>A0A6A6P211</accession>
<proteinExistence type="inferred from homology"/>
<dbReference type="InterPro" id="IPR005097">
    <property type="entry name" value="Sacchrp_dh_NADP-bd"/>
</dbReference>
<dbReference type="GO" id="GO:0005739">
    <property type="term" value="C:mitochondrion"/>
    <property type="evidence" value="ECO:0007669"/>
    <property type="project" value="TreeGrafter"/>
</dbReference>
<dbReference type="SUPFAM" id="SSF51735">
    <property type="entry name" value="NAD(P)-binding Rossmann-fold domains"/>
    <property type="match status" value="1"/>
</dbReference>
<gene>
    <name evidence="3" type="ORF">BDY21DRAFT_390926</name>
</gene>
<reference evidence="3" key="1">
    <citation type="journal article" date="2020" name="Stud. Mycol.">
        <title>101 Dothideomycetes genomes: a test case for predicting lifestyles and emergence of pathogens.</title>
        <authorList>
            <person name="Haridas S."/>
            <person name="Albert R."/>
            <person name="Binder M."/>
            <person name="Bloem J."/>
            <person name="Labutti K."/>
            <person name="Salamov A."/>
            <person name="Andreopoulos B."/>
            <person name="Baker S."/>
            <person name="Barry K."/>
            <person name="Bills G."/>
            <person name="Bluhm B."/>
            <person name="Cannon C."/>
            <person name="Castanera R."/>
            <person name="Culley D."/>
            <person name="Daum C."/>
            <person name="Ezra D."/>
            <person name="Gonzalez J."/>
            <person name="Henrissat B."/>
            <person name="Kuo A."/>
            <person name="Liang C."/>
            <person name="Lipzen A."/>
            <person name="Lutzoni F."/>
            <person name="Magnuson J."/>
            <person name="Mondo S."/>
            <person name="Nolan M."/>
            <person name="Ohm R."/>
            <person name="Pangilinan J."/>
            <person name="Park H.-J."/>
            <person name="Ramirez L."/>
            <person name="Alfaro M."/>
            <person name="Sun H."/>
            <person name="Tritt A."/>
            <person name="Yoshinaga Y."/>
            <person name="Zwiers L.-H."/>
            <person name="Turgeon B."/>
            <person name="Goodwin S."/>
            <person name="Spatafora J."/>
            <person name="Crous P."/>
            <person name="Grigoriev I."/>
        </authorList>
    </citation>
    <scope>NUCLEOTIDE SEQUENCE</scope>
    <source>
        <strain evidence="3">ATCC 16933</strain>
    </source>
</reference>